<dbReference type="Gene3D" id="3.40.50.2300">
    <property type="match status" value="1"/>
</dbReference>
<comment type="caution">
    <text evidence="1">The sequence shown here is derived from an EMBL/GenBank/DDBJ whole genome shotgun (WGS) entry which is preliminary data.</text>
</comment>
<evidence type="ECO:0000313" key="1">
    <source>
        <dbReference type="EMBL" id="OGD33876.1"/>
    </source>
</evidence>
<protein>
    <recommendedName>
        <fullName evidence="3">Response regulatory domain-containing protein</fullName>
    </recommendedName>
</protein>
<dbReference type="EMBL" id="MEYS01000002">
    <property type="protein sequence ID" value="OGD33876.1"/>
    <property type="molecule type" value="Genomic_DNA"/>
</dbReference>
<gene>
    <name evidence="1" type="ORF">A2988_00055</name>
</gene>
<sequence length="129" mass="14683">MRKGGIRVSRKKVLVVEDSADWHKIWRDQLDGQVLIISALTVQEGERMFMEHPDFCAIVMDACVPGHTPTTLFLTSEIRETFQGPMIAVSSISEYREELVEAGCNHSCPKEDLSRRLMEILHLEPVHAH</sequence>
<proteinExistence type="predicted"/>
<dbReference type="STRING" id="1797298.A2988_00055"/>
<reference evidence="1 2" key="1">
    <citation type="journal article" date="2016" name="Nat. Commun.">
        <title>Thousands of microbial genomes shed light on interconnected biogeochemical processes in an aquifer system.</title>
        <authorList>
            <person name="Anantharaman K."/>
            <person name="Brown C.T."/>
            <person name="Hug L.A."/>
            <person name="Sharon I."/>
            <person name="Castelle C.J."/>
            <person name="Probst A.J."/>
            <person name="Thomas B.C."/>
            <person name="Singh A."/>
            <person name="Wilkins M.J."/>
            <person name="Karaoz U."/>
            <person name="Brodie E.L."/>
            <person name="Williams K.H."/>
            <person name="Hubbard S.S."/>
            <person name="Banfield J.F."/>
        </authorList>
    </citation>
    <scope>NUCLEOTIDE SEQUENCE [LARGE SCALE GENOMIC DNA]</scope>
</reference>
<dbReference type="Proteomes" id="UP000176650">
    <property type="component" value="Unassembled WGS sequence"/>
</dbReference>
<organism evidence="1 2">
    <name type="scientific">Candidatus Azambacteria bacterium RIFCSPLOWO2_01_FULL_46_25</name>
    <dbReference type="NCBI Taxonomy" id="1797298"/>
    <lineage>
        <taxon>Bacteria</taxon>
        <taxon>Candidatus Azamiibacteriota</taxon>
    </lineage>
</organism>
<dbReference type="InterPro" id="IPR011006">
    <property type="entry name" value="CheY-like_superfamily"/>
</dbReference>
<dbReference type="SUPFAM" id="SSF52172">
    <property type="entry name" value="CheY-like"/>
    <property type="match status" value="1"/>
</dbReference>
<dbReference type="AlphaFoldDB" id="A0A1F5BTC4"/>
<evidence type="ECO:0008006" key="3">
    <source>
        <dbReference type="Google" id="ProtNLM"/>
    </source>
</evidence>
<name>A0A1F5BTC4_9BACT</name>
<evidence type="ECO:0000313" key="2">
    <source>
        <dbReference type="Proteomes" id="UP000176650"/>
    </source>
</evidence>
<accession>A0A1F5BTC4</accession>